<keyword evidence="2" id="KW-0472">Membrane</keyword>
<evidence type="ECO:0000256" key="2">
    <source>
        <dbReference type="SAM" id="Phobius"/>
    </source>
</evidence>
<evidence type="ECO:0000313" key="3">
    <source>
        <dbReference type="EMBL" id="GFH13118.1"/>
    </source>
</evidence>
<keyword evidence="4" id="KW-1185">Reference proteome</keyword>
<feature type="transmembrane region" description="Helical" evidence="2">
    <location>
        <begin position="241"/>
        <end position="265"/>
    </location>
</feature>
<comment type="caution">
    <text evidence="3">The sequence shown here is derived from an EMBL/GenBank/DDBJ whole genome shotgun (WGS) entry which is preliminary data.</text>
</comment>
<reference evidence="3 4" key="1">
    <citation type="submission" date="2020-02" db="EMBL/GenBank/DDBJ databases">
        <title>Draft genome sequence of Haematococcus lacustris strain NIES-144.</title>
        <authorList>
            <person name="Morimoto D."/>
            <person name="Nakagawa S."/>
            <person name="Yoshida T."/>
            <person name="Sawayama S."/>
        </authorList>
    </citation>
    <scope>NUCLEOTIDE SEQUENCE [LARGE SCALE GENOMIC DNA]</scope>
    <source>
        <strain evidence="3 4">NIES-144</strain>
    </source>
</reference>
<dbReference type="PANTHER" id="PTHR15907">
    <property type="entry name" value="DUF614 FAMILY PROTEIN-RELATED"/>
    <property type="match status" value="1"/>
</dbReference>
<dbReference type="AlphaFoldDB" id="A0A699Z0I2"/>
<dbReference type="Pfam" id="PF04749">
    <property type="entry name" value="PLAC8"/>
    <property type="match status" value="1"/>
</dbReference>
<organism evidence="3 4">
    <name type="scientific">Haematococcus lacustris</name>
    <name type="common">Green alga</name>
    <name type="synonym">Haematococcus pluvialis</name>
    <dbReference type="NCBI Taxonomy" id="44745"/>
    <lineage>
        <taxon>Eukaryota</taxon>
        <taxon>Viridiplantae</taxon>
        <taxon>Chlorophyta</taxon>
        <taxon>core chlorophytes</taxon>
        <taxon>Chlorophyceae</taxon>
        <taxon>CS clade</taxon>
        <taxon>Chlamydomonadales</taxon>
        <taxon>Haematococcaceae</taxon>
        <taxon>Haematococcus</taxon>
    </lineage>
</organism>
<evidence type="ECO:0000256" key="1">
    <source>
        <dbReference type="SAM" id="MobiDB-lite"/>
    </source>
</evidence>
<gene>
    <name evidence="3" type="ORF">HaLaN_08935</name>
</gene>
<evidence type="ECO:0000313" key="4">
    <source>
        <dbReference type="Proteomes" id="UP000485058"/>
    </source>
</evidence>
<dbReference type="EMBL" id="BLLF01000577">
    <property type="protein sequence ID" value="GFH13118.1"/>
    <property type="molecule type" value="Genomic_DNA"/>
</dbReference>
<dbReference type="Proteomes" id="UP000485058">
    <property type="component" value="Unassembled WGS sequence"/>
</dbReference>
<feature type="transmembrane region" description="Helical" evidence="2">
    <location>
        <begin position="81"/>
        <end position="102"/>
    </location>
</feature>
<protein>
    <submittedName>
        <fullName evidence="3">Uncharacterized protein</fullName>
    </submittedName>
</protein>
<accession>A0A699Z0I2</accession>
<feature type="region of interest" description="Disordered" evidence="1">
    <location>
        <begin position="157"/>
        <end position="180"/>
    </location>
</feature>
<dbReference type="InterPro" id="IPR006461">
    <property type="entry name" value="PLAC_motif_containing"/>
</dbReference>
<name>A0A699Z0I2_HAELA</name>
<keyword evidence="2" id="KW-1133">Transmembrane helix</keyword>
<feature type="compositionally biased region" description="Basic and acidic residues" evidence="1">
    <location>
        <begin position="163"/>
        <end position="180"/>
    </location>
</feature>
<keyword evidence="2" id="KW-0812">Transmembrane</keyword>
<dbReference type="NCBIfam" id="TIGR01571">
    <property type="entry name" value="A_thal_Cys_rich"/>
    <property type="match status" value="1"/>
</dbReference>
<sequence>MDTDTKHPADSVDVVMPAETAPLLGGDAKADARSWKGPWWQILGDGSAPDVAAFCLSWNVPALAFGWNAGRGLSKRWWLEALKYFLLSVGLMLLGHFIMMVVTTTACGPKHPMPHRHPHPAMMMRDSFHADGLPVEPMYMYAEDDEGFRELMEVMGEDQGTQTDEHHSKHHKGDDEHGAEPQDYASMAMVQGVKPHSHKDCDDAELGDALLMWLTVRPRGPGGWDAPLPPTPEEVEQCMDAVAPAALSVSIMMVLGLVVLITYAARRRTMMRERFGIPGSSRADCCLWTWCAPCALAQETRTMMHNNVEEGLWLGPHQVVYTAPAQQEV</sequence>
<proteinExistence type="predicted"/>